<evidence type="ECO:0008006" key="3">
    <source>
        <dbReference type="Google" id="ProtNLM"/>
    </source>
</evidence>
<protein>
    <recommendedName>
        <fullName evidence="3">Transposase</fullName>
    </recommendedName>
</protein>
<proteinExistence type="predicted"/>
<evidence type="ECO:0000313" key="2">
    <source>
        <dbReference type="Proteomes" id="UP000618943"/>
    </source>
</evidence>
<reference evidence="1 2" key="1">
    <citation type="submission" date="2020-12" db="EMBL/GenBank/DDBJ databases">
        <title>YIM B01967 draft genome.</title>
        <authorList>
            <person name="Yan X."/>
        </authorList>
    </citation>
    <scope>NUCLEOTIDE SEQUENCE [LARGE SCALE GENOMIC DNA]</scope>
    <source>
        <strain evidence="1 2">YIM B01967</strain>
    </source>
</reference>
<sequence length="57" mass="6683">MSRRRIGRIMNQLGLISNYTVAQYKPHKQTCNEASVKNELQRQFKQQEEVFAVIVSD</sequence>
<gene>
    <name evidence="1" type="ORF">JFL43_05180</name>
</gene>
<keyword evidence="2" id="KW-1185">Reference proteome</keyword>
<evidence type="ECO:0000313" key="1">
    <source>
        <dbReference type="EMBL" id="MBK3494258.1"/>
    </source>
</evidence>
<accession>A0ABS1H4A8</accession>
<organism evidence="1 2">
    <name type="scientific">Viridibacillus soli</name>
    <dbReference type="NCBI Taxonomy" id="2798301"/>
    <lineage>
        <taxon>Bacteria</taxon>
        <taxon>Bacillati</taxon>
        <taxon>Bacillota</taxon>
        <taxon>Bacilli</taxon>
        <taxon>Bacillales</taxon>
        <taxon>Caryophanaceae</taxon>
        <taxon>Viridibacillus</taxon>
    </lineage>
</organism>
<dbReference type="EMBL" id="JAEOAH010000005">
    <property type="protein sequence ID" value="MBK3494258.1"/>
    <property type="molecule type" value="Genomic_DNA"/>
</dbReference>
<dbReference type="Proteomes" id="UP000618943">
    <property type="component" value="Unassembled WGS sequence"/>
</dbReference>
<comment type="caution">
    <text evidence="1">The sequence shown here is derived from an EMBL/GenBank/DDBJ whole genome shotgun (WGS) entry which is preliminary data.</text>
</comment>
<name>A0ABS1H4A8_9BACL</name>